<keyword evidence="2" id="KW-1185">Reference proteome</keyword>
<protein>
    <submittedName>
        <fullName evidence="1">Uncharacterized protein</fullName>
    </submittedName>
</protein>
<reference evidence="2" key="1">
    <citation type="journal article" date="2024" name="Proc. Natl. Acad. Sci. U.S.A.">
        <title>Extraordinary preservation of gene collinearity over three hundred million years revealed in homosporous lycophytes.</title>
        <authorList>
            <person name="Li C."/>
            <person name="Wickell D."/>
            <person name="Kuo L.Y."/>
            <person name="Chen X."/>
            <person name="Nie B."/>
            <person name="Liao X."/>
            <person name="Peng D."/>
            <person name="Ji J."/>
            <person name="Jenkins J."/>
            <person name="Williams M."/>
            <person name="Shu S."/>
            <person name="Plott C."/>
            <person name="Barry K."/>
            <person name="Rajasekar S."/>
            <person name="Grimwood J."/>
            <person name="Han X."/>
            <person name="Sun S."/>
            <person name="Hou Z."/>
            <person name="He W."/>
            <person name="Dai G."/>
            <person name="Sun C."/>
            <person name="Schmutz J."/>
            <person name="Leebens-Mack J.H."/>
            <person name="Li F.W."/>
            <person name="Wang L."/>
        </authorList>
    </citation>
    <scope>NUCLEOTIDE SEQUENCE [LARGE SCALE GENOMIC DNA]</scope>
    <source>
        <strain evidence="2">cv. PW_Plant_1</strain>
    </source>
</reference>
<organism evidence="1 2">
    <name type="scientific">Diphasiastrum complanatum</name>
    <name type="common">Issler's clubmoss</name>
    <name type="synonym">Lycopodium complanatum</name>
    <dbReference type="NCBI Taxonomy" id="34168"/>
    <lineage>
        <taxon>Eukaryota</taxon>
        <taxon>Viridiplantae</taxon>
        <taxon>Streptophyta</taxon>
        <taxon>Embryophyta</taxon>
        <taxon>Tracheophyta</taxon>
        <taxon>Lycopodiopsida</taxon>
        <taxon>Lycopodiales</taxon>
        <taxon>Lycopodiaceae</taxon>
        <taxon>Lycopodioideae</taxon>
        <taxon>Diphasiastrum</taxon>
    </lineage>
</organism>
<name>A0ACC2BKB1_DIPCM</name>
<evidence type="ECO:0000313" key="1">
    <source>
        <dbReference type="EMBL" id="KAJ7530150.1"/>
    </source>
</evidence>
<proteinExistence type="predicted"/>
<sequence>MDAAAMKMGEEINAAVNAALGGVQDYVAYDMQKAYYECASRCFERKRNPQDINNCVERCGIPLQRANAVINDELSRFQDRLTRSIMVCRDKVDISEAVNLDAQTTREVEMCMQNSIQEHIKTLPRLTDRIRSQLNIKDELKTRTN</sequence>
<evidence type="ECO:0000313" key="2">
    <source>
        <dbReference type="Proteomes" id="UP001162992"/>
    </source>
</evidence>
<comment type="caution">
    <text evidence="1">The sequence shown here is derived from an EMBL/GenBank/DDBJ whole genome shotgun (WGS) entry which is preliminary data.</text>
</comment>
<dbReference type="EMBL" id="CM055106">
    <property type="protein sequence ID" value="KAJ7530150.1"/>
    <property type="molecule type" value="Genomic_DNA"/>
</dbReference>
<accession>A0ACC2BKB1</accession>
<gene>
    <name evidence="1" type="ORF">O6H91_15G081700</name>
</gene>
<dbReference type="Proteomes" id="UP001162992">
    <property type="component" value="Chromosome 15"/>
</dbReference>